<feature type="transmembrane region" description="Helical" evidence="2">
    <location>
        <begin position="85"/>
        <end position="105"/>
    </location>
</feature>
<proteinExistence type="predicted"/>
<feature type="compositionally biased region" description="Polar residues" evidence="1">
    <location>
        <begin position="174"/>
        <end position="191"/>
    </location>
</feature>
<keyword evidence="2" id="KW-0472">Membrane</keyword>
<evidence type="ECO:0008006" key="5">
    <source>
        <dbReference type="Google" id="ProtNLM"/>
    </source>
</evidence>
<organism evidence="3 4">
    <name type="scientific">Prosthecobacter vanneervenii</name>
    <dbReference type="NCBI Taxonomy" id="48466"/>
    <lineage>
        <taxon>Bacteria</taxon>
        <taxon>Pseudomonadati</taxon>
        <taxon>Verrucomicrobiota</taxon>
        <taxon>Verrucomicrobiia</taxon>
        <taxon>Verrucomicrobiales</taxon>
        <taxon>Verrucomicrobiaceae</taxon>
        <taxon>Prosthecobacter</taxon>
    </lineage>
</organism>
<dbReference type="EMBL" id="JACHIG010000008">
    <property type="protein sequence ID" value="MBB5034074.1"/>
    <property type="molecule type" value="Genomic_DNA"/>
</dbReference>
<evidence type="ECO:0000256" key="1">
    <source>
        <dbReference type="SAM" id="MobiDB-lite"/>
    </source>
</evidence>
<gene>
    <name evidence="3" type="ORF">HNQ65_003665</name>
</gene>
<accession>A0A7W7YDG1</accession>
<comment type="caution">
    <text evidence="3">The sequence shown here is derived from an EMBL/GenBank/DDBJ whole genome shotgun (WGS) entry which is preliminary data.</text>
</comment>
<keyword evidence="4" id="KW-1185">Reference proteome</keyword>
<reference evidence="3 4" key="1">
    <citation type="submission" date="2020-08" db="EMBL/GenBank/DDBJ databases">
        <title>Genomic Encyclopedia of Type Strains, Phase IV (KMG-IV): sequencing the most valuable type-strain genomes for metagenomic binning, comparative biology and taxonomic classification.</title>
        <authorList>
            <person name="Goeker M."/>
        </authorList>
    </citation>
    <scope>NUCLEOTIDE SEQUENCE [LARGE SCALE GENOMIC DNA]</scope>
    <source>
        <strain evidence="3 4">DSM 12252</strain>
    </source>
</reference>
<evidence type="ECO:0000313" key="3">
    <source>
        <dbReference type="EMBL" id="MBB5034074.1"/>
    </source>
</evidence>
<feature type="transmembrane region" description="Helical" evidence="2">
    <location>
        <begin position="145"/>
        <end position="165"/>
    </location>
</feature>
<dbReference type="AlphaFoldDB" id="A0A7W7YDG1"/>
<keyword evidence="2" id="KW-0812">Transmembrane</keyword>
<sequence length="220" mass="24431">MPQTTPPPTVDQEVQRAETMFLNAHSPNINYDHYFKVRDREAAELKLRRDRQLEMLKWSSALLAGLIVAIPNLLTNVPPLQQTSIRLGIGISVFCVLVAACNRILHDSILAKFRADICHAMDICVGYQINDQSLKQSRLRPAQKWIFCSFLCLLGGIVALELWFLPQDKPSSQAGTTTNAELRSEQNSQELTAKPALPPSAILQHGEPTAPASHKATQPD</sequence>
<evidence type="ECO:0000313" key="4">
    <source>
        <dbReference type="Proteomes" id="UP000590740"/>
    </source>
</evidence>
<keyword evidence="2" id="KW-1133">Transmembrane helix</keyword>
<dbReference type="Proteomes" id="UP000590740">
    <property type="component" value="Unassembled WGS sequence"/>
</dbReference>
<feature type="region of interest" description="Disordered" evidence="1">
    <location>
        <begin position="174"/>
        <end position="220"/>
    </location>
</feature>
<evidence type="ECO:0000256" key="2">
    <source>
        <dbReference type="SAM" id="Phobius"/>
    </source>
</evidence>
<name>A0A7W7YDG1_9BACT</name>
<dbReference type="RefSeq" id="WP_184341517.1">
    <property type="nucleotide sequence ID" value="NZ_JACHIG010000008.1"/>
</dbReference>
<feature type="transmembrane region" description="Helical" evidence="2">
    <location>
        <begin position="55"/>
        <end position="73"/>
    </location>
</feature>
<protein>
    <recommendedName>
        <fullName evidence="5">Transmembrane protein</fullName>
    </recommendedName>
</protein>